<evidence type="ECO:0000256" key="9">
    <source>
        <dbReference type="ARBA" id="ARBA00023002"/>
    </source>
</evidence>
<comment type="caution">
    <text evidence="15">The sequence shown here is derived from an EMBL/GenBank/DDBJ whole genome shotgun (WGS) entry which is preliminary data.</text>
</comment>
<accession>A0A4V3XJL4</accession>
<dbReference type="InterPro" id="IPR001128">
    <property type="entry name" value="Cyt_P450"/>
</dbReference>
<evidence type="ECO:0000256" key="8">
    <source>
        <dbReference type="ARBA" id="ARBA00022989"/>
    </source>
</evidence>
<evidence type="ECO:0000256" key="13">
    <source>
        <dbReference type="PIRSR" id="PIRSR602401-1"/>
    </source>
</evidence>
<comment type="subcellular location">
    <subcellularLocation>
        <location evidence="2">Membrane</location>
        <topology evidence="2">Single-pass membrane protein</topology>
    </subcellularLocation>
</comment>
<gene>
    <name evidence="15" type="ORF">EUX98_g692</name>
</gene>
<sequence>MLVDMLWPYDCALVAAIVVWHLIRRMSKTSGLSGLPLPPGPNPRFLVGNVFDMPTVKPWLTYREWTNTYGDVVFLDLPAQPTILVGSAKVALELLEKRSEIYSDRRMPVMLDMMSWGFNFAFMGIIHEYQDIQVHEARAFLQRLLTTPEHRREHIRHMIIAMIVRIVYGMKISGLDDEYIRLAHEGVEGLVRAVVPGAYWVEYLPFLRHIPSWVPGTSGRKLAEAYSPIVERMRDIPFENVQAAMVKGEEVHCVTATMIREIQEQSTKLDAQDLQEKTEIAKNVTALAYSAAADTTTCAAEVFMLAMAMYPEVQRKAQAELDKHVGPNRLPELSDLDALVYIRAIALETMRWLPVNPFSVPHTLMAEDEYNGYRVPKGSTILVNAWSILHNEEDYPDPDVFKPERYIKDGKINSNVRDPTTIAFGFGRRICPGRFLSNVSLTIYIASTLHVFNISAGYDKAGNRVKLSMDVHTGLVA</sequence>
<dbReference type="PANTHER" id="PTHR46300">
    <property type="entry name" value="P450, PUTATIVE (EUROFUNG)-RELATED-RELATED"/>
    <property type="match status" value="1"/>
</dbReference>
<keyword evidence="16" id="KW-1185">Reference proteome</keyword>
<evidence type="ECO:0008006" key="17">
    <source>
        <dbReference type="Google" id="ProtNLM"/>
    </source>
</evidence>
<evidence type="ECO:0000256" key="11">
    <source>
        <dbReference type="ARBA" id="ARBA00023033"/>
    </source>
</evidence>
<keyword evidence="8" id="KW-1133">Transmembrane helix</keyword>
<evidence type="ECO:0000256" key="14">
    <source>
        <dbReference type="RuleBase" id="RU000461"/>
    </source>
</evidence>
<dbReference type="InterPro" id="IPR002401">
    <property type="entry name" value="Cyt_P450_E_grp-I"/>
</dbReference>
<dbReference type="InterPro" id="IPR036396">
    <property type="entry name" value="Cyt_P450_sf"/>
</dbReference>
<dbReference type="GO" id="GO:0004497">
    <property type="term" value="F:monooxygenase activity"/>
    <property type="evidence" value="ECO:0007669"/>
    <property type="project" value="UniProtKB-KW"/>
</dbReference>
<evidence type="ECO:0000256" key="6">
    <source>
        <dbReference type="ARBA" id="ARBA00022692"/>
    </source>
</evidence>
<dbReference type="EMBL" id="SGPM01000005">
    <property type="protein sequence ID" value="THH33533.1"/>
    <property type="molecule type" value="Genomic_DNA"/>
</dbReference>
<evidence type="ECO:0000256" key="3">
    <source>
        <dbReference type="ARBA" id="ARBA00005179"/>
    </source>
</evidence>
<dbReference type="InterPro" id="IPR017972">
    <property type="entry name" value="Cyt_P450_CS"/>
</dbReference>
<comment type="pathway">
    <text evidence="3">Secondary metabolite biosynthesis.</text>
</comment>
<reference evidence="15 16" key="1">
    <citation type="submission" date="2019-02" db="EMBL/GenBank/DDBJ databases">
        <title>Genome sequencing of the rare red list fungi Antrodiella citrinella (Flaviporus citrinellus).</title>
        <authorList>
            <person name="Buettner E."/>
            <person name="Kellner H."/>
        </authorList>
    </citation>
    <scope>NUCLEOTIDE SEQUENCE [LARGE SCALE GENOMIC DNA]</scope>
    <source>
        <strain evidence="15 16">DSM 108506</strain>
    </source>
</reference>
<dbReference type="Proteomes" id="UP000308730">
    <property type="component" value="Unassembled WGS sequence"/>
</dbReference>
<dbReference type="PANTHER" id="PTHR46300:SF7">
    <property type="entry name" value="P450, PUTATIVE (EUROFUNG)-RELATED"/>
    <property type="match status" value="1"/>
</dbReference>
<keyword evidence="9 14" id="KW-0560">Oxidoreductase</keyword>
<evidence type="ECO:0000256" key="4">
    <source>
        <dbReference type="ARBA" id="ARBA00010617"/>
    </source>
</evidence>
<dbReference type="AlphaFoldDB" id="A0A4V3XJL4"/>
<name>A0A4V3XJL4_9APHY</name>
<evidence type="ECO:0000256" key="7">
    <source>
        <dbReference type="ARBA" id="ARBA00022723"/>
    </source>
</evidence>
<proteinExistence type="inferred from homology"/>
<evidence type="ECO:0000313" key="15">
    <source>
        <dbReference type="EMBL" id="THH33533.1"/>
    </source>
</evidence>
<comment type="cofactor">
    <cofactor evidence="1 13">
        <name>heme</name>
        <dbReference type="ChEBI" id="CHEBI:30413"/>
    </cofactor>
</comment>
<keyword evidence="12" id="KW-0472">Membrane</keyword>
<evidence type="ECO:0000256" key="2">
    <source>
        <dbReference type="ARBA" id="ARBA00004167"/>
    </source>
</evidence>
<keyword evidence="7 13" id="KW-0479">Metal-binding</keyword>
<keyword evidence="10 13" id="KW-0408">Iron</keyword>
<dbReference type="PRINTS" id="PR00463">
    <property type="entry name" value="EP450I"/>
</dbReference>
<dbReference type="InterPro" id="IPR050364">
    <property type="entry name" value="Cytochrome_P450_fung"/>
</dbReference>
<evidence type="ECO:0000256" key="5">
    <source>
        <dbReference type="ARBA" id="ARBA00022617"/>
    </source>
</evidence>
<dbReference type="GO" id="GO:0016020">
    <property type="term" value="C:membrane"/>
    <property type="evidence" value="ECO:0007669"/>
    <property type="project" value="UniProtKB-SubCell"/>
</dbReference>
<evidence type="ECO:0000256" key="12">
    <source>
        <dbReference type="ARBA" id="ARBA00023136"/>
    </source>
</evidence>
<dbReference type="CDD" id="cd11065">
    <property type="entry name" value="CYP64-like"/>
    <property type="match status" value="1"/>
</dbReference>
<keyword evidence="11 14" id="KW-0503">Monooxygenase</keyword>
<comment type="similarity">
    <text evidence="4 14">Belongs to the cytochrome P450 family.</text>
</comment>
<evidence type="ECO:0000256" key="10">
    <source>
        <dbReference type="ARBA" id="ARBA00023004"/>
    </source>
</evidence>
<dbReference type="PROSITE" id="PS00086">
    <property type="entry name" value="CYTOCHROME_P450"/>
    <property type="match status" value="1"/>
</dbReference>
<dbReference type="Gene3D" id="1.10.630.10">
    <property type="entry name" value="Cytochrome P450"/>
    <property type="match status" value="1"/>
</dbReference>
<feature type="binding site" description="axial binding residue" evidence="13">
    <location>
        <position position="431"/>
    </location>
    <ligand>
        <name>heme</name>
        <dbReference type="ChEBI" id="CHEBI:30413"/>
    </ligand>
    <ligandPart>
        <name>Fe</name>
        <dbReference type="ChEBI" id="CHEBI:18248"/>
    </ligandPart>
</feature>
<dbReference type="GO" id="GO:0005506">
    <property type="term" value="F:iron ion binding"/>
    <property type="evidence" value="ECO:0007669"/>
    <property type="project" value="InterPro"/>
</dbReference>
<evidence type="ECO:0000256" key="1">
    <source>
        <dbReference type="ARBA" id="ARBA00001971"/>
    </source>
</evidence>
<dbReference type="GO" id="GO:0016705">
    <property type="term" value="F:oxidoreductase activity, acting on paired donors, with incorporation or reduction of molecular oxygen"/>
    <property type="evidence" value="ECO:0007669"/>
    <property type="project" value="InterPro"/>
</dbReference>
<dbReference type="SUPFAM" id="SSF48264">
    <property type="entry name" value="Cytochrome P450"/>
    <property type="match status" value="1"/>
</dbReference>
<dbReference type="OrthoDB" id="2789670at2759"/>
<evidence type="ECO:0000313" key="16">
    <source>
        <dbReference type="Proteomes" id="UP000308730"/>
    </source>
</evidence>
<keyword evidence="5 13" id="KW-0349">Heme</keyword>
<organism evidence="15 16">
    <name type="scientific">Antrodiella citrinella</name>
    <dbReference type="NCBI Taxonomy" id="2447956"/>
    <lineage>
        <taxon>Eukaryota</taxon>
        <taxon>Fungi</taxon>
        <taxon>Dikarya</taxon>
        <taxon>Basidiomycota</taxon>
        <taxon>Agaricomycotina</taxon>
        <taxon>Agaricomycetes</taxon>
        <taxon>Polyporales</taxon>
        <taxon>Steccherinaceae</taxon>
        <taxon>Antrodiella</taxon>
    </lineage>
</organism>
<keyword evidence="6" id="KW-0812">Transmembrane</keyword>
<dbReference type="GO" id="GO:0020037">
    <property type="term" value="F:heme binding"/>
    <property type="evidence" value="ECO:0007669"/>
    <property type="project" value="InterPro"/>
</dbReference>
<dbReference type="Pfam" id="PF00067">
    <property type="entry name" value="p450"/>
    <property type="match status" value="1"/>
</dbReference>
<protein>
    <recommendedName>
        <fullName evidence="17">Cytochrome P450</fullName>
    </recommendedName>
</protein>